<protein>
    <recommendedName>
        <fullName evidence="4">non-specific serine/threonine protein kinase</fullName>
        <ecNumber evidence="4">2.7.11.1</ecNumber>
    </recommendedName>
</protein>
<keyword evidence="12 23" id="KW-0418">Kinase</keyword>
<dbReference type="InterPro" id="IPR013320">
    <property type="entry name" value="ConA-like_dom_sf"/>
</dbReference>
<keyword evidence="14 19" id="KW-1133">Transmembrane helix</keyword>
<evidence type="ECO:0000256" key="13">
    <source>
        <dbReference type="ARBA" id="ARBA00022840"/>
    </source>
</evidence>
<dbReference type="CDD" id="cd06899">
    <property type="entry name" value="lectin_legume_LecRK_Arcelin_ConA"/>
    <property type="match status" value="1"/>
</dbReference>
<dbReference type="InterPro" id="IPR019825">
    <property type="entry name" value="Lectin_legB_Mn/Ca_BS"/>
</dbReference>
<evidence type="ECO:0000256" key="16">
    <source>
        <dbReference type="ARBA" id="ARBA00023180"/>
    </source>
</evidence>
<dbReference type="GO" id="GO:0005886">
    <property type="term" value="C:plasma membrane"/>
    <property type="evidence" value="ECO:0007669"/>
    <property type="project" value="UniProtKB-SubCell"/>
</dbReference>
<accession>A0A6P5F1S2</accession>
<evidence type="ECO:0000256" key="6">
    <source>
        <dbReference type="ARBA" id="ARBA00022527"/>
    </source>
</evidence>
<reference evidence="23" key="2">
    <citation type="submission" date="2025-08" db="UniProtKB">
        <authorList>
            <consortium name="RefSeq"/>
        </authorList>
    </citation>
    <scope>IDENTIFICATION</scope>
    <source>
        <tissue evidence="23">Leaf</tissue>
    </source>
</reference>
<dbReference type="FunFam" id="1.10.510.10:FF:000444">
    <property type="entry name" value="probable L-type lectin-domain containing receptor kinase S.5"/>
    <property type="match status" value="1"/>
</dbReference>
<dbReference type="Gramene" id="Aco018536.1.mrna1">
    <property type="protein sequence ID" value="Aco018536.1.mrna1"/>
    <property type="gene ID" value="Aco018536.1.path1"/>
</dbReference>
<keyword evidence="9 20" id="KW-0732">Signal</keyword>
<evidence type="ECO:0000256" key="7">
    <source>
        <dbReference type="ARBA" id="ARBA00022679"/>
    </source>
</evidence>
<feature type="domain" description="Protein kinase" evidence="21">
    <location>
        <begin position="380"/>
        <end position="667"/>
    </location>
</feature>
<feature type="region of interest" description="Disordered" evidence="18">
    <location>
        <begin position="106"/>
        <end position="128"/>
    </location>
</feature>
<evidence type="ECO:0000256" key="8">
    <source>
        <dbReference type="ARBA" id="ARBA00022692"/>
    </source>
</evidence>
<dbReference type="PANTHER" id="PTHR27007">
    <property type="match status" value="1"/>
</dbReference>
<comment type="similarity">
    <text evidence="2">In the N-terminal section; belongs to the leguminous lectin family.</text>
</comment>
<feature type="binding site" evidence="17">
    <location>
        <position position="415"/>
    </location>
    <ligand>
        <name>ATP</name>
        <dbReference type="ChEBI" id="CHEBI:30616"/>
    </ligand>
</feature>
<dbReference type="PROSITE" id="PS50011">
    <property type="entry name" value="PROTEIN_KINASE_DOM"/>
    <property type="match status" value="1"/>
</dbReference>
<evidence type="ECO:0000256" key="5">
    <source>
        <dbReference type="ARBA" id="ARBA00022475"/>
    </source>
</evidence>
<dbReference type="GO" id="GO:0005524">
    <property type="term" value="F:ATP binding"/>
    <property type="evidence" value="ECO:0007669"/>
    <property type="project" value="UniProtKB-UniRule"/>
</dbReference>
<evidence type="ECO:0000313" key="23">
    <source>
        <dbReference type="RefSeq" id="XP_020089829.1"/>
    </source>
</evidence>
<gene>
    <name evidence="23" type="primary">LOC109711281</name>
</gene>
<dbReference type="GO" id="GO:0030246">
    <property type="term" value="F:carbohydrate binding"/>
    <property type="evidence" value="ECO:0007669"/>
    <property type="project" value="UniProtKB-KW"/>
</dbReference>
<dbReference type="CDD" id="cd14066">
    <property type="entry name" value="STKc_IRAK"/>
    <property type="match status" value="1"/>
</dbReference>
<keyword evidence="8 19" id="KW-0812">Transmembrane</keyword>
<dbReference type="InterPro" id="IPR001220">
    <property type="entry name" value="Legume_lectin_dom"/>
</dbReference>
<keyword evidence="15 19" id="KW-0472">Membrane</keyword>
<dbReference type="Gene3D" id="2.60.120.200">
    <property type="match status" value="1"/>
</dbReference>
<keyword evidence="6" id="KW-0723">Serine/threonine-protein kinase</keyword>
<dbReference type="InterPro" id="IPR008271">
    <property type="entry name" value="Ser/Thr_kinase_AS"/>
</dbReference>
<dbReference type="FunFam" id="3.30.200.20:FF:000320">
    <property type="entry name" value="probable L-type lectin-domain containing receptor kinase S.5"/>
    <property type="match status" value="1"/>
</dbReference>
<dbReference type="InterPro" id="IPR017441">
    <property type="entry name" value="Protein_kinase_ATP_BS"/>
</dbReference>
<dbReference type="EC" id="2.7.11.1" evidence="4"/>
<proteinExistence type="inferred from homology"/>
<dbReference type="InterPro" id="IPR001245">
    <property type="entry name" value="Ser-Thr/Tyr_kinase_cat_dom"/>
</dbReference>
<evidence type="ECO:0000256" key="9">
    <source>
        <dbReference type="ARBA" id="ARBA00022729"/>
    </source>
</evidence>
<dbReference type="Pfam" id="PF07714">
    <property type="entry name" value="PK_Tyr_Ser-Thr"/>
    <property type="match status" value="1"/>
</dbReference>
<dbReference type="InterPro" id="IPR011009">
    <property type="entry name" value="Kinase-like_dom_sf"/>
</dbReference>
<dbReference type="SUPFAM" id="SSF49899">
    <property type="entry name" value="Concanavalin A-like lectins/glucanases"/>
    <property type="match status" value="1"/>
</dbReference>
<evidence type="ECO:0000256" key="4">
    <source>
        <dbReference type="ARBA" id="ARBA00012513"/>
    </source>
</evidence>
<evidence type="ECO:0000313" key="22">
    <source>
        <dbReference type="Proteomes" id="UP000515123"/>
    </source>
</evidence>
<evidence type="ECO:0000256" key="2">
    <source>
        <dbReference type="ARBA" id="ARBA00008536"/>
    </source>
</evidence>
<dbReference type="PROSITE" id="PS00107">
    <property type="entry name" value="PROTEIN_KINASE_ATP"/>
    <property type="match status" value="1"/>
</dbReference>
<keyword evidence="5" id="KW-1003">Cell membrane</keyword>
<dbReference type="OrthoDB" id="1913956at2759"/>
<dbReference type="FunFam" id="2.60.120.200:FF:000164">
    <property type="entry name" value="Putative L-type lectin-domain containing receptor kinase S.5"/>
    <property type="match status" value="1"/>
</dbReference>
<dbReference type="RefSeq" id="XP_020089829.1">
    <property type="nucleotide sequence ID" value="XM_020234240.1"/>
</dbReference>
<evidence type="ECO:0000256" key="3">
    <source>
        <dbReference type="ARBA" id="ARBA00010217"/>
    </source>
</evidence>
<evidence type="ECO:0000256" key="10">
    <source>
        <dbReference type="ARBA" id="ARBA00022734"/>
    </source>
</evidence>
<feature type="transmembrane region" description="Helical" evidence="19">
    <location>
        <begin position="317"/>
        <end position="341"/>
    </location>
</feature>
<dbReference type="SUPFAM" id="SSF56112">
    <property type="entry name" value="Protein kinase-like (PK-like)"/>
    <property type="match status" value="1"/>
</dbReference>
<name>A0A6P5F1S2_ANACO</name>
<keyword evidence="23" id="KW-0675">Receptor</keyword>
<dbReference type="Proteomes" id="UP000515123">
    <property type="component" value="Linkage group 6"/>
</dbReference>
<dbReference type="PROSITE" id="PS00108">
    <property type="entry name" value="PROTEIN_KINASE_ST"/>
    <property type="match status" value="1"/>
</dbReference>
<evidence type="ECO:0000256" key="14">
    <source>
        <dbReference type="ARBA" id="ARBA00022989"/>
    </source>
</evidence>
<dbReference type="Gene3D" id="1.10.510.10">
    <property type="entry name" value="Transferase(Phosphotransferase) domain 1"/>
    <property type="match status" value="1"/>
</dbReference>
<evidence type="ECO:0000259" key="21">
    <source>
        <dbReference type="PROSITE" id="PS50011"/>
    </source>
</evidence>
<keyword evidence="13 17" id="KW-0067">ATP-binding</keyword>
<sequence length="727" mass="79033">MGGAGRSLLRRLPTAAAAALFLLLLLPPTAHSQSTPKENVTFSFSSFDDSFRSTNLTVNGDSSIAQGALQITPDTLNQASYLVNRSGRVLYSQPFKLWEYTPANVNGSSSSSSSNNGNSSSSSNSNSNSNKYVASFSTSFTINVFRQTNTTPGEGIAFLIAPSLDAPPPGSDGGYLGLTNATLDGNASNHFVAVELDTVKQPYDPDDNHVGLDVNGVVSVANASLDLQIAPVAPANYTLWIDYDGGVRRIRVYMAAEGRPQPPSPVLDAPLDLGQFVLQRSYFGFSASTGSDYELNCVLAWNMTVERLRDKKRLPRWALGLAVGLPCAALLLGLIAGLYYVRRRRVGDDPSMLAGALLRSLPGTPREFDYKELKKATNNFDEKMKLGQGGFGTVYEGVLVGAGDNGETIEVAVKKFARANTKGQEEFLAELTIINRLRHRHLVRLIGWCHQNGELLLVYDYMPEGSLDQHLFGGPEKPLLNWARRYNVLSGVASALHYLHNEYDQRVVHRDLKASNVMLDRDFNARLGDFGLARALDVDRTSYADLELDGVPGTLGYIAPECFHTGKATRESDVYGFGAVILEVVCGLRPRCEVGGFHYLVDWVWKLYREGRILEAVDVRLAGDFVGADAERLLLLGLACSHPIPGERPKTQDIMQILLRSMQPPAVPPFKPAFVWPSAVPDGDGETTTTTTASGLTGSSYYASSAGWTSNYVSRDGHVSEDDVPMV</sequence>
<keyword evidence="10" id="KW-0430">Lectin</keyword>
<evidence type="ECO:0000256" key="19">
    <source>
        <dbReference type="SAM" id="Phobius"/>
    </source>
</evidence>
<dbReference type="GO" id="GO:0006952">
    <property type="term" value="P:defense response"/>
    <property type="evidence" value="ECO:0007669"/>
    <property type="project" value="UniProtKB-ARBA"/>
</dbReference>
<evidence type="ECO:0000256" key="15">
    <source>
        <dbReference type="ARBA" id="ARBA00023136"/>
    </source>
</evidence>
<evidence type="ECO:0000256" key="20">
    <source>
        <dbReference type="SAM" id="SignalP"/>
    </source>
</evidence>
<dbReference type="GeneID" id="109711281"/>
<dbReference type="InterPro" id="IPR000719">
    <property type="entry name" value="Prot_kinase_dom"/>
</dbReference>
<feature type="signal peptide" evidence="20">
    <location>
        <begin position="1"/>
        <end position="32"/>
    </location>
</feature>
<keyword evidence="22" id="KW-1185">Reference proteome</keyword>
<dbReference type="SMART" id="SM00220">
    <property type="entry name" value="S_TKc"/>
    <property type="match status" value="1"/>
</dbReference>
<evidence type="ECO:0000256" key="18">
    <source>
        <dbReference type="SAM" id="MobiDB-lite"/>
    </source>
</evidence>
<comment type="subcellular location">
    <subcellularLocation>
        <location evidence="1">Cell membrane</location>
        <topology evidence="1">Single-pass type I membrane protein</topology>
    </subcellularLocation>
</comment>
<evidence type="ECO:0000256" key="17">
    <source>
        <dbReference type="PROSITE-ProRule" id="PRU10141"/>
    </source>
</evidence>
<keyword evidence="11 17" id="KW-0547">Nucleotide-binding</keyword>
<dbReference type="Pfam" id="PF00139">
    <property type="entry name" value="Lectin_legB"/>
    <property type="match status" value="1"/>
</dbReference>
<dbReference type="PROSITE" id="PS00307">
    <property type="entry name" value="LECTIN_LEGUME_BETA"/>
    <property type="match status" value="1"/>
</dbReference>
<dbReference type="InterPro" id="IPR050528">
    <property type="entry name" value="L-type_Lectin-RKs"/>
</dbReference>
<dbReference type="AlphaFoldDB" id="A0A6P5F1S2"/>
<keyword evidence="7" id="KW-0808">Transferase</keyword>
<dbReference type="GO" id="GO:0004674">
    <property type="term" value="F:protein serine/threonine kinase activity"/>
    <property type="evidence" value="ECO:0007669"/>
    <property type="project" value="UniProtKB-KW"/>
</dbReference>
<reference evidence="22" key="1">
    <citation type="journal article" date="2015" name="Nat. Genet.">
        <title>The pineapple genome and the evolution of CAM photosynthesis.</title>
        <authorList>
            <person name="Ming R."/>
            <person name="VanBuren R."/>
            <person name="Wai C.M."/>
            <person name="Tang H."/>
            <person name="Schatz M.C."/>
            <person name="Bowers J.E."/>
            <person name="Lyons E."/>
            <person name="Wang M.L."/>
            <person name="Chen J."/>
            <person name="Biggers E."/>
            <person name="Zhang J."/>
            <person name="Huang L."/>
            <person name="Zhang L."/>
            <person name="Miao W."/>
            <person name="Zhang J."/>
            <person name="Ye Z."/>
            <person name="Miao C."/>
            <person name="Lin Z."/>
            <person name="Wang H."/>
            <person name="Zhou H."/>
            <person name="Yim W.C."/>
            <person name="Priest H.D."/>
            <person name="Zheng C."/>
            <person name="Woodhouse M."/>
            <person name="Edger P.P."/>
            <person name="Guyot R."/>
            <person name="Guo H.B."/>
            <person name="Guo H."/>
            <person name="Zheng G."/>
            <person name="Singh R."/>
            <person name="Sharma A."/>
            <person name="Min X."/>
            <person name="Zheng Y."/>
            <person name="Lee H."/>
            <person name="Gurtowski J."/>
            <person name="Sedlazeck F.J."/>
            <person name="Harkess A."/>
            <person name="McKain M.R."/>
            <person name="Liao Z."/>
            <person name="Fang J."/>
            <person name="Liu J."/>
            <person name="Zhang X."/>
            <person name="Zhang Q."/>
            <person name="Hu W."/>
            <person name="Qin Y."/>
            <person name="Wang K."/>
            <person name="Chen L.Y."/>
            <person name="Shirley N."/>
            <person name="Lin Y.R."/>
            <person name="Liu L.Y."/>
            <person name="Hernandez A.G."/>
            <person name="Wright C.L."/>
            <person name="Bulone V."/>
            <person name="Tuskan G.A."/>
            <person name="Heath K."/>
            <person name="Zee F."/>
            <person name="Moore P.H."/>
            <person name="Sunkar R."/>
            <person name="Leebens-Mack J.H."/>
            <person name="Mockler T."/>
            <person name="Bennetzen J.L."/>
            <person name="Freeling M."/>
            <person name="Sankoff D."/>
            <person name="Paterson A.H."/>
            <person name="Zhu X."/>
            <person name="Yang X."/>
            <person name="Smith J.A."/>
            <person name="Cushman J.C."/>
            <person name="Paull R.E."/>
            <person name="Yu Q."/>
        </authorList>
    </citation>
    <scope>NUCLEOTIDE SEQUENCE [LARGE SCALE GENOMIC DNA]</scope>
    <source>
        <strain evidence="22">cv. F153</strain>
    </source>
</reference>
<feature type="chain" id="PRO_5028365179" description="non-specific serine/threonine protein kinase" evidence="20">
    <location>
        <begin position="33"/>
        <end position="727"/>
    </location>
</feature>
<dbReference type="Gene3D" id="3.30.200.20">
    <property type="entry name" value="Phosphorylase Kinase, domain 1"/>
    <property type="match status" value="1"/>
</dbReference>
<dbReference type="GO" id="GO:0051707">
    <property type="term" value="P:response to other organism"/>
    <property type="evidence" value="ECO:0007669"/>
    <property type="project" value="UniProtKB-ARBA"/>
</dbReference>
<evidence type="ECO:0000256" key="11">
    <source>
        <dbReference type="ARBA" id="ARBA00022741"/>
    </source>
</evidence>
<keyword evidence="16" id="KW-0325">Glycoprotein</keyword>
<organism evidence="22 23">
    <name type="scientific">Ananas comosus</name>
    <name type="common">Pineapple</name>
    <name type="synonym">Ananas ananas</name>
    <dbReference type="NCBI Taxonomy" id="4615"/>
    <lineage>
        <taxon>Eukaryota</taxon>
        <taxon>Viridiplantae</taxon>
        <taxon>Streptophyta</taxon>
        <taxon>Embryophyta</taxon>
        <taxon>Tracheophyta</taxon>
        <taxon>Spermatophyta</taxon>
        <taxon>Magnoliopsida</taxon>
        <taxon>Liliopsida</taxon>
        <taxon>Poales</taxon>
        <taxon>Bromeliaceae</taxon>
        <taxon>Bromelioideae</taxon>
        <taxon>Ananas</taxon>
    </lineage>
</organism>
<comment type="similarity">
    <text evidence="3">In the C-terminal section; belongs to the protein kinase superfamily. Ser/Thr protein kinase family.</text>
</comment>
<evidence type="ECO:0000256" key="12">
    <source>
        <dbReference type="ARBA" id="ARBA00022777"/>
    </source>
</evidence>
<evidence type="ECO:0000256" key="1">
    <source>
        <dbReference type="ARBA" id="ARBA00004251"/>
    </source>
</evidence>